<dbReference type="PANTHER" id="PTHR13318:SF162">
    <property type="entry name" value="LEUCINE-RICH REPEAT FAMILY PROTEIN"/>
    <property type="match status" value="1"/>
</dbReference>
<dbReference type="AlphaFoldDB" id="A0A2N9H512"/>
<dbReference type="InterPro" id="IPR001611">
    <property type="entry name" value="Leu-rich_rpt"/>
</dbReference>
<protein>
    <submittedName>
        <fullName evidence="2">Uncharacterized protein</fullName>
    </submittedName>
</protein>
<reference evidence="2" key="1">
    <citation type="submission" date="2018-02" db="EMBL/GenBank/DDBJ databases">
        <authorList>
            <person name="Cohen D.B."/>
            <person name="Kent A.D."/>
        </authorList>
    </citation>
    <scope>NUCLEOTIDE SEQUENCE</scope>
</reference>
<dbReference type="PANTHER" id="PTHR13318">
    <property type="entry name" value="PARTNER OF PAIRED, ISOFORM B-RELATED"/>
    <property type="match status" value="1"/>
</dbReference>
<dbReference type="SUPFAM" id="SSF52047">
    <property type="entry name" value="RNI-like"/>
    <property type="match status" value="1"/>
</dbReference>
<dbReference type="GO" id="GO:0019005">
    <property type="term" value="C:SCF ubiquitin ligase complex"/>
    <property type="evidence" value="ECO:0007669"/>
    <property type="project" value="TreeGrafter"/>
</dbReference>
<organism evidence="2">
    <name type="scientific">Fagus sylvatica</name>
    <name type="common">Beechnut</name>
    <dbReference type="NCBI Taxonomy" id="28930"/>
    <lineage>
        <taxon>Eukaryota</taxon>
        <taxon>Viridiplantae</taxon>
        <taxon>Streptophyta</taxon>
        <taxon>Embryophyta</taxon>
        <taxon>Tracheophyta</taxon>
        <taxon>Spermatophyta</taxon>
        <taxon>Magnoliopsida</taxon>
        <taxon>eudicotyledons</taxon>
        <taxon>Gunneridae</taxon>
        <taxon>Pentapetalae</taxon>
        <taxon>rosids</taxon>
        <taxon>fabids</taxon>
        <taxon>Fagales</taxon>
        <taxon>Fagaceae</taxon>
        <taxon>Fagus</taxon>
    </lineage>
</organism>
<accession>A0A2N9H512</accession>
<dbReference type="Gene3D" id="3.80.10.10">
    <property type="entry name" value="Ribonuclease Inhibitor"/>
    <property type="match status" value="1"/>
</dbReference>
<evidence type="ECO:0000256" key="1">
    <source>
        <dbReference type="SAM" id="MobiDB-lite"/>
    </source>
</evidence>
<dbReference type="InterPro" id="IPR032675">
    <property type="entry name" value="LRR_dom_sf"/>
</dbReference>
<dbReference type="Pfam" id="PF13516">
    <property type="entry name" value="LRR_6"/>
    <property type="match status" value="2"/>
</dbReference>
<sequence length="244" mass="26496">MSLLATAPALCHAAVTHQLPLLSRDATKPAENLRKIIQDQTNASQKKTNDSKASHTRDNSVEPSILSASIEVQDLQVPTYVTSTFVHEEELIVKPTQQVFVEAQLDEVDKIGLANLESLNLSFTVVEDVGLRKLSGLSSLKSLNLDVRQITDNGLAALTSLTGLTHLDLFGARITDAGTNHLRSLTGLVSLNVSNSRITSAGLRHLKTLKNLKSLTLEGCKVMANDIKRLQSTDLPNLVSFRPE</sequence>
<feature type="compositionally biased region" description="Basic and acidic residues" evidence="1">
    <location>
        <begin position="47"/>
        <end position="60"/>
    </location>
</feature>
<evidence type="ECO:0000313" key="2">
    <source>
        <dbReference type="EMBL" id="SPD06731.1"/>
    </source>
</evidence>
<dbReference type="EMBL" id="OIVN01002824">
    <property type="protein sequence ID" value="SPD06731.1"/>
    <property type="molecule type" value="Genomic_DNA"/>
</dbReference>
<dbReference type="GO" id="GO:0031146">
    <property type="term" value="P:SCF-dependent proteasomal ubiquitin-dependent protein catabolic process"/>
    <property type="evidence" value="ECO:0007669"/>
    <property type="project" value="TreeGrafter"/>
</dbReference>
<proteinExistence type="predicted"/>
<name>A0A2N9H512_FAGSY</name>
<gene>
    <name evidence="2" type="ORF">FSB_LOCUS34613</name>
</gene>
<feature type="region of interest" description="Disordered" evidence="1">
    <location>
        <begin position="38"/>
        <end position="61"/>
    </location>
</feature>